<dbReference type="PANTHER" id="PTHR13153:SF5">
    <property type="entry name" value="GATOR COMPLEX PROTEIN NPRL3"/>
    <property type="match status" value="1"/>
</dbReference>
<evidence type="ECO:0000256" key="3">
    <source>
        <dbReference type="SAM" id="MobiDB-lite"/>
    </source>
</evidence>
<keyword evidence="2" id="KW-0732">Signal</keyword>
<dbReference type="Pfam" id="PF24064">
    <property type="entry name" value="HTH_NPRL3"/>
    <property type="match status" value="1"/>
</dbReference>
<dbReference type="GO" id="GO:0010508">
    <property type="term" value="P:positive regulation of autophagy"/>
    <property type="evidence" value="ECO:0007669"/>
    <property type="project" value="TreeGrafter"/>
</dbReference>
<accession>A0A8J2RJH3</accession>
<comment type="function">
    <text evidence="2">As a component of the GATOR1 complex functions as an inhibitor of the amino acid-sensing branch of the TORC1 pathway.</text>
</comment>
<comment type="similarity">
    <text evidence="1 2">Belongs to the NPR3 family.</text>
</comment>
<keyword evidence="2" id="KW-0458">Lysosome</keyword>
<dbReference type="GO" id="GO:1904262">
    <property type="term" value="P:negative regulation of TORC1 signaling"/>
    <property type="evidence" value="ECO:0007669"/>
    <property type="project" value="TreeGrafter"/>
</dbReference>
<dbReference type="Proteomes" id="UP000789390">
    <property type="component" value="Unassembled WGS sequence"/>
</dbReference>
<organism evidence="5 6">
    <name type="scientific">Daphnia galeata</name>
    <dbReference type="NCBI Taxonomy" id="27404"/>
    <lineage>
        <taxon>Eukaryota</taxon>
        <taxon>Metazoa</taxon>
        <taxon>Ecdysozoa</taxon>
        <taxon>Arthropoda</taxon>
        <taxon>Crustacea</taxon>
        <taxon>Branchiopoda</taxon>
        <taxon>Diplostraca</taxon>
        <taxon>Cladocera</taxon>
        <taxon>Anomopoda</taxon>
        <taxon>Daphniidae</taxon>
        <taxon>Daphnia</taxon>
    </lineage>
</organism>
<evidence type="ECO:0000313" key="6">
    <source>
        <dbReference type="Proteomes" id="UP000789390"/>
    </source>
</evidence>
<dbReference type="PANTHER" id="PTHR13153">
    <property type="entry name" value="CGTHBA PROTEIN -14 GENE PROTEIN"/>
    <property type="match status" value="1"/>
</dbReference>
<dbReference type="GO" id="GO:0038202">
    <property type="term" value="P:TORC1 signaling"/>
    <property type="evidence" value="ECO:0007669"/>
    <property type="project" value="TreeGrafter"/>
</dbReference>
<feature type="region of interest" description="Disordered" evidence="3">
    <location>
        <begin position="438"/>
        <end position="458"/>
    </location>
</feature>
<gene>
    <name evidence="5" type="ORF">DGAL_LOCUS3339</name>
</gene>
<dbReference type="GO" id="GO:0005764">
    <property type="term" value="C:lysosome"/>
    <property type="evidence" value="ECO:0007669"/>
    <property type="project" value="UniProtKB-SubCell"/>
</dbReference>
<dbReference type="InterPro" id="IPR005365">
    <property type="entry name" value="Npr3"/>
</dbReference>
<dbReference type="EMBL" id="CAKKLH010000049">
    <property type="protein sequence ID" value="CAH0101042.1"/>
    <property type="molecule type" value="Genomic_DNA"/>
</dbReference>
<reference evidence="5" key="1">
    <citation type="submission" date="2021-11" db="EMBL/GenBank/DDBJ databases">
        <authorList>
            <person name="Schell T."/>
        </authorList>
    </citation>
    <scope>NUCLEOTIDE SEQUENCE</scope>
    <source>
        <strain evidence="5">M5</strain>
    </source>
</reference>
<comment type="caution">
    <text evidence="5">The sequence shown here is derived from an EMBL/GenBank/DDBJ whole genome shotgun (WGS) entry which is preliminary data.</text>
</comment>
<evidence type="ECO:0000256" key="1">
    <source>
        <dbReference type="ARBA" id="ARBA00010546"/>
    </source>
</evidence>
<dbReference type="OrthoDB" id="18648at2759"/>
<feature type="domain" description="GATOR1 complex protein NPRL3 C-terminal HTH" evidence="4">
    <location>
        <begin position="501"/>
        <end position="562"/>
    </location>
</feature>
<dbReference type="Pfam" id="PF03666">
    <property type="entry name" value="NPR3"/>
    <property type="match status" value="2"/>
</dbReference>
<keyword evidence="6" id="KW-1185">Reference proteome</keyword>
<dbReference type="GO" id="GO:1990130">
    <property type="term" value="C:GATOR1 complex"/>
    <property type="evidence" value="ECO:0007669"/>
    <property type="project" value="UniProtKB-UniRule"/>
</dbReference>
<protein>
    <recommendedName>
        <fullName evidence="2">GATOR complex protein NPRL3</fullName>
    </recommendedName>
    <alternativeName>
        <fullName evidence="2">Nitrogen permease regulator 3-like protein</fullName>
    </alternativeName>
</protein>
<sequence>MDVNPLAVILVENGSKGDRLLFRYPYDTATPNFAKRIRAKQLQTPYPQISAEEMHKTNAAYSSTISGSVHSFPSKVLSNLFAVKSELCGKKFEIKINDIRFVGHPLLVYHQGEGKAAGSSQESILSFNVIFALKASASHAVVDCYHEVSKRIAAALWHEERRVAYLSEEAKVMTSTQDDVSSELPDDLLDVPYHLILQRSQLARDLRRVYEDLQISGKIHLRINRWILISCCLPQKIYHLLDPGLIIEPADIHACMEALRPYHAILLLGDKEKIINNLPLDSSPALKRLINLANPLKSLQTLAADADLTLSHVFQLVGHMLYFGHATIIYPLCDSNVYVLAGSANTSPQSKLADVFSEMFNCACLIQIMSEFSVPVSLSQRRNPLATPEQESQEIKIIIWMLQHHLLIQLHTYVQIVVDDMHPRSFNKGSFRSAKTTRVTFASRQSTPDELNTGSSLTRMPSDSDMASVISDEALSSPPSHKSIGSKAPWSIENILSTSLSNTEREAVLQVDAATNSEDFELFARLCKYFRGKHHLEEIMYLENVRRSNLLHLIDKFRTILITFEHEDSACSVFYKNSTTINIS</sequence>
<evidence type="ECO:0000259" key="4">
    <source>
        <dbReference type="Pfam" id="PF24064"/>
    </source>
</evidence>
<proteinExistence type="inferred from homology"/>
<dbReference type="AlphaFoldDB" id="A0A8J2RJH3"/>
<dbReference type="InterPro" id="IPR056603">
    <property type="entry name" value="HTH_NPRL3"/>
</dbReference>
<evidence type="ECO:0000313" key="5">
    <source>
        <dbReference type="EMBL" id="CAH0101042.1"/>
    </source>
</evidence>
<dbReference type="GO" id="GO:0034198">
    <property type="term" value="P:cellular response to amino acid starvation"/>
    <property type="evidence" value="ECO:0007669"/>
    <property type="project" value="UniProtKB-UniRule"/>
</dbReference>
<comment type="subcellular location">
    <subcellularLocation>
        <location evidence="2">Lysosome</location>
    </subcellularLocation>
</comment>
<name>A0A8J2RJH3_9CRUS</name>
<evidence type="ECO:0000256" key="2">
    <source>
        <dbReference type="RuleBase" id="RU368069"/>
    </source>
</evidence>